<protein>
    <submittedName>
        <fullName evidence="1">Uncharacterized protein</fullName>
    </submittedName>
</protein>
<comment type="caution">
    <text evidence="1">The sequence shown here is derived from an EMBL/GenBank/DDBJ whole genome shotgun (WGS) entry which is preliminary data.</text>
</comment>
<dbReference type="AlphaFoldDB" id="I4G269"/>
<dbReference type="Proteomes" id="UP000003480">
    <property type="component" value="Unassembled WGS sequence"/>
</dbReference>
<name>I4G269_MICAE</name>
<dbReference type="EMBL" id="CAIJ01000210">
    <property type="protein sequence ID" value="CCI02030.1"/>
    <property type="molecule type" value="Genomic_DNA"/>
</dbReference>
<reference evidence="1 2" key="1">
    <citation type="submission" date="2012-04" db="EMBL/GenBank/DDBJ databases">
        <authorList>
            <person name="Genoscope - CEA"/>
        </authorList>
    </citation>
    <scope>NUCLEOTIDE SEQUENCE [LARGE SCALE GENOMIC DNA]</scope>
    <source>
        <strain evidence="1 2">9443</strain>
    </source>
</reference>
<gene>
    <name evidence="1" type="ORF">MICAC_2880004</name>
</gene>
<accession>I4G269</accession>
<organism evidence="1 2">
    <name type="scientific">Microcystis aeruginosa PCC 9443</name>
    <dbReference type="NCBI Taxonomy" id="1160281"/>
    <lineage>
        <taxon>Bacteria</taxon>
        <taxon>Bacillati</taxon>
        <taxon>Cyanobacteriota</taxon>
        <taxon>Cyanophyceae</taxon>
        <taxon>Oscillatoriophycideae</taxon>
        <taxon>Chroococcales</taxon>
        <taxon>Microcystaceae</taxon>
        <taxon>Microcystis</taxon>
    </lineage>
</organism>
<dbReference type="HOGENOM" id="CLU_3236008_0_0_3"/>
<evidence type="ECO:0000313" key="1">
    <source>
        <dbReference type="EMBL" id="CCI02030.1"/>
    </source>
</evidence>
<proteinExistence type="predicted"/>
<sequence length="43" mass="4978">MYMEKVPIESMWIVEAKGRRDEARNSSVQLISGEEALAQVRRL</sequence>
<evidence type="ECO:0000313" key="2">
    <source>
        <dbReference type="Proteomes" id="UP000003480"/>
    </source>
</evidence>